<keyword evidence="2" id="KW-1185">Reference proteome</keyword>
<organism evidence="1 2">
    <name type="scientific">Citrobacter enshiensis</name>
    <dbReference type="NCBI Taxonomy" id="2971264"/>
    <lineage>
        <taxon>Bacteria</taxon>
        <taxon>Pseudomonadati</taxon>
        <taxon>Pseudomonadota</taxon>
        <taxon>Gammaproteobacteria</taxon>
        <taxon>Enterobacterales</taxon>
        <taxon>Enterobacteriaceae</taxon>
        <taxon>Citrobacter</taxon>
    </lineage>
</organism>
<reference evidence="1 2" key="1">
    <citation type="submission" date="2023-07" db="EMBL/GenBank/DDBJ databases">
        <title>Citrobacter selenititolerans sp. nov., isolated from seleniferous soil.</title>
        <authorList>
            <person name="Zhang S."/>
            <person name="Li K."/>
            <person name="Peng J."/>
            <person name="Wang H."/>
            <person name="Sun J."/>
            <person name="Guo Y."/>
        </authorList>
    </citation>
    <scope>NUCLEOTIDE SEQUENCE [LARGE SCALE GENOMIC DNA]</scope>
    <source>
        <strain evidence="1 2">S2-9</strain>
    </source>
</reference>
<name>A0ABT8PUR6_9ENTR</name>
<sequence length="89" mass="10349">MKNKKVVFIEGHIIANRLFGDASPPFCIHRVMFSNGKYAIVRAASGICFKPGDVIQRNDCEWFFNDEKTRLLSFEYLGENESQRQLLEY</sequence>
<evidence type="ECO:0000313" key="2">
    <source>
        <dbReference type="Proteomes" id="UP001174867"/>
    </source>
</evidence>
<gene>
    <name evidence="1" type="ORF">Q0A17_11850</name>
</gene>
<evidence type="ECO:0000313" key="1">
    <source>
        <dbReference type="EMBL" id="MDN8600101.1"/>
    </source>
</evidence>
<proteinExistence type="predicted"/>
<protein>
    <submittedName>
        <fullName evidence="1">Uncharacterized protein</fullName>
    </submittedName>
</protein>
<dbReference type="Proteomes" id="UP001174867">
    <property type="component" value="Unassembled WGS sequence"/>
</dbReference>
<accession>A0ABT8PUR6</accession>
<dbReference type="RefSeq" id="WP_301699168.1">
    <property type="nucleotide sequence ID" value="NZ_JAUJYW010000004.1"/>
</dbReference>
<dbReference type="EMBL" id="JAUJYW010000004">
    <property type="protein sequence ID" value="MDN8600101.1"/>
    <property type="molecule type" value="Genomic_DNA"/>
</dbReference>
<comment type="caution">
    <text evidence="1">The sequence shown here is derived from an EMBL/GenBank/DDBJ whole genome shotgun (WGS) entry which is preliminary data.</text>
</comment>